<evidence type="ECO:0000313" key="4">
    <source>
        <dbReference type="Proteomes" id="UP001347796"/>
    </source>
</evidence>
<sequence length="221" mass="24737">MASYKWLLCVCSCVNLCSFSSGVVMNITSNVTEVSLGDSYSVTCRSRYHPVDFYRNNRKRVSIDRSRYAGTPCMVNNTDGFYCTITYLKYNKTYDHQLIVLSVKDTGTVQWQCKHPLDNNTFSNTVSITAKVNGNALTESVTCPQIPSPLNTTIIVSLGAVCAVLLLIIIVTFIIILIKLDKKQPVPSAPLQIPAEERYDDLGNTDSVDYQQLRIYENIKP</sequence>
<dbReference type="EMBL" id="JAZGQO010000011">
    <property type="protein sequence ID" value="KAK6173480.1"/>
    <property type="molecule type" value="Genomic_DNA"/>
</dbReference>
<evidence type="ECO:0008006" key="5">
    <source>
        <dbReference type="Google" id="ProtNLM"/>
    </source>
</evidence>
<keyword evidence="1" id="KW-1133">Transmembrane helix</keyword>
<protein>
    <recommendedName>
        <fullName evidence="5">Immunoglobulin subtype domain-containing protein</fullName>
    </recommendedName>
</protein>
<evidence type="ECO:0000256" key="2">
    <source>
        <dbReference type="SAM" id="SignalP"/>
    </source>
</evidence>
<organism evidence="3 4">
    <name type="scientific">Patella caerulea</name>
    <name type="common">Rayed Mediterranean limpet</name>
    <dbReference type="NCBI Taxonomy" id="87958"/>
    <lineage>
        <taxon>Eukaryota</taxon>
        <taxon>Metazoa</taxon>
        <taxon>Spiralia</taxon>
        <taxon>Lophotrochozoa</taxon>
        <taxon>Mollusca</taxon>
        <taxon>Gastropoda</taxon>
        <taxon>Patellogastropoda</taxon>
        <taxon>Patelloidea</taxon>
        <taxon>Patellidae</taxon>
        <taxon>Patella</taxon>
    </lineage>
</organism>
<keyword evidence="4" id="KW-1185">Reference proteome</keyword>
<keyword evidence="1" id="KW-0812">Transmembrane</keyword>
<keyword evidence="1" id="KW-0472">Membrane</keyword>
<name>A0AAN8JE55_PATCE</name>
<feature type="signal peptide" evidence="2">
    <location>
        <begin position="1"/>
        <end position="22"/>
    </location>
</feature>
<comment type="caution">
    <text evidence="3">The sequence shown here is derived from an EMBL/GenBank/DDBJ whole genome shotgun (WGS) entry which is preliminary data.</text>
</comment>
<reference evidence="3 4" key="1">
    <citation type="submission" date="2024-01" db="EMBL/GenBank/DDBJ databases">
        <title>The genome of the rayed Mediterranean limpet Patella caerulea (Linnaeus, 1758).</title>
        <authorList>
            <person name="Anh-Thu Weber A."/>
            <person name="Halstead-Nussloch G."/>
        </authorList>
    </citation>
    <scope>NUCLEOTIDE SEQUENCE [LARGE SCALE GENOMIC DNA]</scope>
    <source>
        <strain evidence="3">AATW-2023a</strain>
        <tissue evidence="3">Whole specimen</tissue>
    </source>
</reference>
<dbReference type="Proteomes" id="UP001347796">
    <property type="component" value="Unassembled WGS sequence"/>
</dbReference>
<feature type="transmembrane region" description="Helical" evidence="1">
    <location>
        <begin position="154"/>
        <end position="178"/>
    </location>
</feature>
<proteinExistence type="predicted"/>
<dbReference type="AlphaFoldDB" id="A0AAN8JE55"/>
<keyword evidence="2" id="KW-0732">Signal</keyword>
<gene>
    <name evidence="3" type="ORF">SNE40_016922</name>
</gene>
<feature type="chain" id="PRO_5043035968" description="Immunoglobulin subtype domain-containing protein" evidence="2">
    <location>
        <begin position="23"/>
        <end position="221"/>
    </location>
</feature>
<evidence type="ECO:0000256" key="1">
    <source>
        <dbReference type="SAM" id="Phobius"/>
    </source>
</evidence>
<evidence type="ECO:0000313" key="3">
    <source>
        <dbReference type="EMBL" id="KAK6173480.1"/>
    </source>
</evidence>
<accession>A0AAN8JE55</accession>